<protein>
    <submittedName>
        <fullName evidence="1">Uncharacterized protein</fullName>
    </submittedName>
</protein>
<dbReference type="Proteomes" id="UP000015105">
    <property type="component" value="Chromosome 7D"/>
</dbReference>
<reference evidence="1" key="4">
    <citation type="submission" date="2019-03" db="UniProtKB">
        <authorList>
            <consortium name="EnsemblPlants"/>
        </authorList>
    </citation>
    <scope>IDENTIFICATION</scope>
</reference>
<accession>A0A453S5U3</accession>
<reference evidence="2" key="1">
    <citation type="journal article" date="2014" name="Science">
        <title>Ancient hybridizations among the ancestral genomes of bread wheat.</title>
        <authorList>
            <consortium name="International Wheat Genome Sequencing Consortium,"/>
            <person name="Marcussen T."/>
            <person name="Sandve S.R."/>
            <person name="Heier L."/>
            <person name="Spannagl M."/>
            <person name="Pfeifer M."/>
            <person name="Jakobsen K.S."/>
            <person name="Wulff B.B."/>
            <person name="Steuernagel B."/>
            <person name="Mayer K.F."/>
            <person name="Olsen O.A."/>
        </authorList>
    </citation>
    <scope>NUCLEOTIDE SEQUENCE [LARGE SCALE GENOMIC DNA]</scope>
    <source>
        <strain evidence="2">cv. AL8/78</strain>
    </source>
</reference>
<name>A0A453S5U3_AEGTS</name>
<evidence type="ECO:0000313" key="2">
    <source>
        <dbReference type="Proteomes" id="UP000015105"/>
    </source>
</evidence>
<reference evidence="1" key="3">
    <citation type="journal article" date="2017" name="Nature">
        <title>Genome sequence of the progenitor of the wheat D genome Aegilops tauschii.</title>
        <authorList>
            <person name="Luo M.C."/>
            <person name="Gu Y.Q."/>
            <person name="Puiu D."/>
            <person name="Wang H."/>
            <person name="Twardziok S.O."/>
            <person name="Deal K.R."/>
            <person name="Huo N."/>
            <person name="Zhu T."/>
            <person name="Wang L."/>
            <person name="Wang Y."/>
            <person name="McGuire P.E."/>
            <person name="Liu S."/>
            <person name="Long H."/>
            <person name="Ramasamy R.K."/>
            <person name="Rodriguez J.C."/>
            <person name="Van S.L."/>
            <person name="Yuan L."/>
            <person name="Wang Z."/>
            <person name="Xia Z."/>
            <person name="Xiao L."/>
            <person name="Anderson O.D."/>
            <person name="Ouyang S."/>
            <person name="Liang Y."/>
            <person name="Zimin A.V."/>
            <person name="Pertea G."/>
            <person name="Qi P."/>
            <person name="Bennetzen J.L."/>
            <person name="Dai X."/>
            <person name="Dawson M.W."/>
            <person name="Muller H.G."/>
            <person name="Kugler K."/>
            <person name="Rivarola-Duarte L."/>
            <person name="Spannagl M."/>
            <person name="Mayer K.F.X."/>
            <person name="Lu F.H."/>
            <person name="Bevan M.W."/>
            <person name="Leroy P."/>
            <person name="Li P."/>
            <person name="You F.M."/>
            <person name="Sun Q."/>
            <person name="Liu Z."/>
            <person name="Lyons E."/>
            <person name="Wicker T."/>
            <person name="Salzberg S.L."/>
            <person name="Devos K.M."/>
            <person name="Dvorak J."/>
        </authorList>
    </citation>
    <scope>NUCLEOTIDE SEQUENCE [LARGE SCALE GENOMIC DNA]</scope>
    <source>
        <strain evidence="1">cv. AL8/78</strain>
    </source>
</reference>
<dbReference type="Gramene" id="AET7Gv20835800.8">
    <property type="protein sequence ID" value="AET7Gv20835800.8"/>
    <property type="gene ID" value="AET7Gv20835800"/>
</dbReference>
<reference evidence="1" key="5">
    <citation type="journal article" date="2021" name="G3 (Bethesda)">
        <title>Aegilops tauschii genome assembly Aet v5.0 features greater sequence contiguity and improved annotation.</title>
        <authorList>
            <person name="Wang L."/>
            <person name="Zhu T."/>
            <person name="Rodriguez J.C."/>
            <person name="Deal K.R."/>
            <person name="Dubcovsky J."/>
            <person name="McGuire P.E."/>
            <person name="Lux T."/>
            <person name="Spannagl M."/>
            <person name="Mayer K.F.X."/>
            <person name="Baldrich P."/>
            <person name="Meyers B.C."/>
            <person name="Huo N."/>
            <person name="Gu Y.Q."/>
            <person name="Zhou H."/>
            <person name="Devos K.M."/>
            <person name="Bennetzen J.L."/>
            <person name="Unver T."/>
            <person name="Budak H."/>
            <person name="Gulick P.J."/>
            <person name="Galiba G."/>
            <person name="Kalapos B."/>
            <person name="Nelson D.R."/>
            <person name="Li P."/>
            <person name="You F.M."/>
            <person name="Luo M.C."/>
            <person name="Dvorak J."/>
        </authorList>
    </citation>
    <scope>NUCLEOTIDE SEQUENCE [LARGE SCALE GENOMIC DNA]</scope>
    <source>
        <strain evidence="1">cv. AL8/78</strain>
    </source>
</reference>
<keyword evidence="2" id="KW-1185">Reference proteome</keyword>
<evidence type="ECO:0000313" key="1">
    <source>
        <dbReference type="EnsemblPlants" id="AET7Gv20835800.8"/>
    </source>
</evidence>
<dbReference type="Gene3D" id="1.25.40.80">
    <property type="match status" value="1"/>
</dbReference>
<dbReference type="AlphaFoldDB" id="A0A453S5U3"/>
<proteinExistence type="predicted"/>
<dbReference type="EnsemblPlants" id="AET7Gv20835800.8">
    <property type="protein sequence ID" value="AET7Gv20835800.8"/>
    <property type="gene ID" value="AET7Gv20835800"/>
</dbReference>
<reference evidence="2" key="2">
    <citation type="journal article" date="2017" name="Nat. Plants">
        <title>The Aegilops tauschii genome reveals multiple impacts of transposons.</title>
        <authorList>
            <person name="Zhao G."/>
            <person name="Zou C."/>
            <person name="Li K."/>
            <person name="Wang K."/>
            <person name="Li T."/>
            <person name="Gao L."/>
            <person name="Zhang X."/>
            <person name="Wang H."/>
            <person name="Yang Z."/>
            <person name="Liu X."/>
            <person name="Jiang W."/>
            <person name="Mao L."/>
            <person name="Kong X."/>
            <person name="Jiao Y."/>
            <person name="Jia J."/>
        </authorList>
    </citation>
    <scope>NUCLEOTIDE SEQUENCE [LARGE SCALE GENOMIC DNA]</scope>
    <source>
        <strain evidence="2">cv. AL8/78</strain>
    </source>
</reference>
<sequence length="31" mass="3580">IPSKDGDGTSDAGTNWLMFELLWRDFFSFLL</sequence>
<organism evidence="1 2">
    <name type="scientific">Aegilops tauschii subsp. strangulata</name>
    <name type="common">Goatgrass</name>
    <dbReference type="NCBI Taxonomy" id="200361"/>
    <lineage>
        <taxon>Eukaryota</taxon>
        <taxon>Viridiplantae</taxon>
        <taxon>Streptophyta</taxon>
        <taxon>Embryophyta</taxon>
        <taxon>Tracheophyta</taxon>
        <taxon>Spermatophyta</taxon>
        <taxon>Magnoliopsida</taxon>
        <taxon>Liliopsida</taxon>
        <taxon>Poales</taxon>
        <taxon>Poaceae</taxon>
        <taxon>BOP clade</taxon>
        <taxon>Pooideae</taxon>
        <taxon>Triticodae</taxon>
        <taxon>Triticeae</taxon>
        <taxon>Triticinae</taxon>
        <taxon>Aegilops</taxon>
    </lineage>
</organism>